<dbReference type="Pfam" id="PF01569">
    <property type="entry name" value="PAP2"/>
    <property type="match status" value="1"/>
</dbReference>
<dbReference type="InterPro" id="IPR036938">
    <property type="entry name" value="PAP2/HPO_sf"/>
</dbReference>
<dbReference type="SUPFAM" id="SSF48317">
    <property type="entry name" value="Acid phosphatase/Vanadium-dependent haloperoxidase"/>
    <property type="match status" value="1"/>
</dbReference>
<reference evidence="3 4" key="1">
    <citation type="submission" date="2020-08" db="EMBL/GenBank/DDBJ databases">
        <title>Genomic Encyclopedia of Type Strains, Phase III (KMG-III): the genomes of soil and plant-associated and newly described type strains.</title>
        <authorList>
            <person name="Whitman W."/>
        </authorList>
    </citation>
    <scope>NUCLEOTIDE SEQUENCE [LARGE SCALE GENOMIC DNA]</scope>
    <source>
        <strain evidence="3 4">CECT 8640</strain>
    </source>
</reference>
<keyword evidence="1" id="KW-0472">Membrane</keyword>
<evidence type="ECO:0000259" key="2">
    <source>
        <dbReference type="Pfam" id="PF01569"/>
    </source>
</evidence>
<comment type="caution">
    <text evidence="3">The sequence shown here is derived from an EMBL/GenBank/DDBJ whole genome shotgun (WGS) entry which is preliminary data.</text>
</comment>
<feature type="transmembrane region" description="Helical" evidence="1">
    <location>
        <begin position="20"/>
        <end position="40"/>
    </location>
</feature>
<dbReference type="Proteomes" id="UP000547510">
    <property type="component" value="Unassembled WGS sequence"/>
</dbReference>
<gene>
    <name evidence="3" type="ORF">FHS29_002480</name>
</gene>
<keyword evidence="1" id="KW-0812">Transmembrane</keyword>
<protein>
    <submittedName>
        <fullName evidence="3">Membrane-associated phospholipid phosphatase</fullName>
    </submittedName>
</protein>
<dbReference type="Gene3D" id="1.20.144.10">
    <property type="entry name" value="Phosphatidic acid phosphatase type 2/haloperoxidase"/>
    <property type="match status" value="1"/>
</dbReference>
<organism evidence="3 4">
    <name type="scientific">Saccharothrix tamanrassetensis</name>
    <dbReference type="NCBI Taxonomy" id="1051531"/>
    <lineage>
        <taxon>Bacteria</taxon>
        <taxon>Bacillati</taxon>
        <taxon>Actinomycetota</taxon>
        <taxon>Actinomycetes</taxon>
        <taxon>Pseudonocardiales</taxon>
        <taxon>Pseudonocardiaceae</taxon>
        <taxon>Saccharothrix</taxon>
    </lineage>
</organism>
<evidence type="ECO:0000256" key="1">
    <source>
        <dbReference type="SAM" id="Phobius"/>
    </source>
</evidence>
<proteinExistence type="predicted"/>
<dbReference type="InterPro" id="IPR000326">
    <property type="entry name" value="PAP2/HPO"/>
</dbReference>
<accession>A0A841CEX8</accession>
<keyword evidence="4" id="KW-1185">Reference proteome</keyword>
<feature type="domain" description="Phosphatidic acid phosphatase type 2/haloperoxidase" evidence="2">
    <location>
        <begin position="1"/>
        <end position="33"/>
    </location>
</feature>
<sequence length="60" mass="6505">MAFARVFVGAHYPHDVMVGLLLGAIVAWPVVRLCTTVLLTRFAGHRVVGRLLLATPPAPR</sequence>
<evidence type="ECO:0000313" key="4">
    <source>
        <dbReference type="Proteomes" id="UP000547510"/>
    </source>
</evidence>
<evidence type="ECO:0000313" key="3">
    <source>
        <dbReference type="EMBL" id="MBB5955899.1"/>
    </source>
</evidence>
<dbReference type="EMBL" id="JACHJN010000003">
    <property type="protein sequence ID" value="MBB5955899.1"/>
    <property type="molecule type" value="Genomic_DNA"/>
</dbReference>
<name>A0A841CEX8_9PSEU</name>
<dbReference type="AlphaFoldDB" id="A0A841CEX8"/>
<keyword evidence="1" id="KW-1133">Transmembrane helix</keyword>